<dbReference type="GO" id="GO:0046983">
    <property type="term" value="F:protein dimerization activity"/>
    <property type="evidence" value="ECO:0007669"/>
    <property type="project" value="InterPro"/>
</dbReference>
<evidence type="ECO:0000313" key="7">
    <source>
        <dbReference type="EMBL" id="GGZ92145.1"/>
    </source>
</evidence>
<dbReference type="OrthoDB" id="5240502at2"/>
<comment type="similarity">
    <text evidence="4">Belongs to the metallo-beta-lactamase superfamily. Type III sulfatase family.</text>
</comment>
<dbReference type="RefSeq" id="WP_150521220.1">
    <property type="nucleotide sequence ID" value="NZ_BMVX01000032.1"/>
</dbReference>
<sequence>MTDRAPSTGTSAQEPTALTTARNAAVRVPDPAQDPEARLAAQGLVAKLDVGLTVPAADGPLPAWSLDPYRFLVDPANATAPPSVNPSLWRNAVLNMNVGLYEVVPDAVYQVRGMDISNISFLEDPTGASREIVVVDPLISEECAAAALDLYRAHRGDRTIRAVIFTHSHTDHYGGVRGLFAGREFPGADEVTVVAPDGFLEHAVSENVYAGNAMSRRATYMYGSLLHKDEKGQVDAGLGKTMSSGVTGLVAPTKVITAEDDGVAMRLGPVAIEFQLTPGTEAPAELNFYLPDVRSLCMAENATPTLHNLYSLRGAQVRDAKAWSQYLNEAVDRFGADATSLFASHFWPRWKTSPETDEIVSFLTRQADLYRFLHDQTLRLANHGRTMHEIAEDLDEAVAGLPLFGAWYNRGYYGTVNHDVKAVYQRYLGWYDGNAAHLHGLPPEKLGRRYVEAFGGADAVVRLARAAYDGADGPEDYRWAAELLSHVVFADPAHTAARELEADVLEQLGYQAESGPWRNFYLAGAAELRNRPTAEDGTTALPAPEIITADVIAAMPLDMIFDYLGIRLSGPEASAHPMALALHIVDGLEADPDDCAVRLRNGVLVYTPLTAAPAPDAYDASYTLTRAGLDDLALGRATPAELLDRKELSVDSGTLAPFTTLASLLDTFAFWFGLTTP</sequence>
<dbReference type="AlphaFoldDB" id="A0A5P2UV37"/>
<keyword evidence="9" id="KW-1185">Reference proteome</keyword>
<dbReference type="InterPro" id="IPR044097">
    <property type="entry name" value="Bds1/SdsA1_MBL-fold"/>
</dbReference>
<dbReference type="GO" id="GO:0046872">
    <property type="term" value="F:metal ion binding"/>
    <property type="evidence" value="ECO:0007669"/>
    <property type="project" value="UniProtKB-KW"/>
</dbReference>
<name>A0A5P2UV37_9ACTN</name>
<dbReference type="GO" id="GO:0018909">
    <property type="term" value="P:dodecyl sulfate metabolic process"/>
    <property type="evidence" value="ECO:0007669"/>
    <property type="project" value="InterPro"/>
</dbReference>
<dbReference type="InterPro" id="IPR036527">
    <property type="entry name" value="SCP2_sterol-bd_dom_sf"/>
</dbReference>
<evidence type="ECO:0000256" key="5">
    <source>
        <dbReference type="SAM" id="MobiDB-lite"/>
    </source>
</evidence>
<feature type="domain" description="Metallo-beta-lactamase" evidence="6">
    <location>
        <begin position="116"/>
        <end position="345"/>
    </location>
</feature>
<evidence type="ECO:0000256" key="4">
    <source>
        <dbReference type="ARBA" id="ARBA00033751"/>
    </source>
</evidence>
<dbReference type="Pfam" id="PF00753">
    <property type="entry name" value="Lactamase_B"/>
    <property type="match status" value="1"/>
</dbReference>
<keyword evidence="1" id="KW-0479">Metal-binding</keyword>
<keyword evidence="2 8" id="KW-0378">Hydrolase</keyword>
<dbReference type="EMBL" id="CP023701">
    <property type="protein sequence ID" value="QEU82209.1"/>
    <property type="molecule type" value="Genomic_DNA"/>
</dbReference>
<dbReference type="Pfam" id="PF14863">
    <property type="entry name" value="Alkyl_sulf_dimr"/>
    <property type="match status" value="1"/>
</dbReference>
<dbReference type="InterPro" id="IPR001279">
    <property type="entry name" value="Metallo-B-lactamas"/>
</dbReference>
<dbReference type="SUPFAM" id="SSF56281">
    <property type="entry name" value="Metallo-hydrolase/oxidoreductase"/>
    <property type="match status" value="1"/>
</dbReference>
<dbReference type="InterPro" id="IPR036866">
    <property type="entry name" value="RibonucZ/Hydroxyglut_hydro"/>
</dbReference>
<organism evidence="8 9">
    <name type="scientific">Streptomyces subrutilus</name>
    <dbReference type="NCBI Taxonomy" id="36818"/>
    <lineage>
        <taxon>Bacteria</taxon>
        <taxon>Bacillati</taxon>
        <taxon>Actinomycetota</taxon>
        <taxon>Actinomycetes</taxon>
        <taxon>Kitasatosporales</taxon>
        <taxon>Streptomycetaceae</taxon>
        <taxon>Streptomyces</taxon>
    </lineage>
</organism>
<dbReference type="Gene3D" id="3.30.1050.10">
    <property type="entry name" value="SCP2 sterol-binding domain"/>
    <property type="match status" value="1"/>
</dbReference>
<dbReference type="Proteomes" id="UP000634660">
    <property type="component" value="Unassembled WGS sequence"/>
</dbReference>
<proteinExistence type="inferred from homology"/>
<dbReference type="KEGG" id="ssub:CP968_31570"/>
<protein>
    <submittedName>
        <fullName evidence="7">Beta-lactamase-like protein</fullName>
    </submittedName>
    <submittedName>
        <fullName evidence="8">MBL fold metallo-hydrolase</fullName>
    </submittedName>
</protein>
<dbReference type="Gene3D" id="3.60.15.30">
    <property type="entry name" value="Metallo-beta-lactamase domain"/>
    <property type="match status" value="1"/>
</dbReference>
<dbReference type="InterPro" id="IPR038536">
    <property type="entry name" value="Alkyl/aryl-sulf_dimr_sf"/>
</dbReference>
<dbReference type="SUPFAM" id="SSF55718">
    <property type="entry name" value="SCP-like"/>
    <property type="match status" value="1"/>
</dbReference>
<feature type="compositionally biased region" description="Polar residues" evidence="5">
    <location>
        <begin position="1"/>
        <end position="22"/>
    </location>
</feature>
<dbReference type="PANTHER" id="PTHR43223">
    <property type="entry name" value="ALKYL/ARYL-SULFATASE"/>
    <property type="match status" value="1"/>
</dbReference>
<dbReference type="SMART" id="SM00849">
    <property type="entry name" value="Lactamase_B"/>
    <property type="match status" value="1"/>
</dbReference>
<dbReference type="Proteomes" id="UP000326831">
    <property type="component" value="Chromosome"/>
</dbReference>
<evidence type="ECO:0000256" key="1">
    <source>
        <dbReference type="ARBA" id="ARBA00022723"/>
    </source>
</evidence>
<reference evidence="8 9" key="2">
    <citation type="submission" date="2017-09" db="EMBL/GenBank/DDBJ databases">
        <authorList>
            <person name="Lee N."/>
            <person name="Cho B.-K."/>
        </authorList>
    </citation>
    <scope>NUCLEOTIDE SEQUENCE [LARGE SCALE GENOMIC DNA]</scope>
    <source>
        <strain evidence="8 9">ATCC 27467</strain>
    </source>
</reference>
<dbReference type="InterPro" id="IPR052195">
    <property type="entry name" value="Bact_Alkyl/Aryl-Sulfatase"/>
</dbReference>
<dbReference type="InterPro" id="IPR029228">
    <property type="entry name" value="Alkyl_sulf_dimr"/>
</dbReference>
<dbReference type="Gene3D" id="1.25.40.880">
    <property type="entry name" value="Alkyl sulfatase, dimerisation domain"/>
    <property type="match status" value="1"/>
</dbReference>
<reference evidence="7" key="3">
    <citation type="submission" date="2020-09" db="EMBL/GenBank/DDBJ databases">
        <authorList>
            <person name="Sun Q."/>
            <person name="Ohkuma M."/>
        </authorList>
    </citation>
    <scope>NUCLEOTIDE SEQUENCE</scope>
    <source>
        <strain evidence="7">JCM 4834</strain>
    </source>
</reference>
<dbReference type="PANTHER" id="PTHR43223:SF1">
    <property type="entry name" value="ALKYL_ARYL-SULFATASE BDS1"/>
    <property type="match status" value="1"/>
</dbReference>
<dbReference type="Pfam" id="PF14864">
    <property type="entry name" value="Alkyl_sulf_C"/>
    <property type="match status" value="1"/>
</dbReference>
<feature type="region of interest" description="Disordered" evidence="5">
    <location>
        <begin position="1"/>
        <end position="23"/>
    </location>
</feature>
<evidence type="ECO:0000256" key="3">
    <source>
        <dbReference type="ARBA" id="ARBA00022833"/>
    </source>
</evidence>
<evidence type="ECO:0000259" key="6">
    <source>
        <dbReference type="SMART" id="SM00849"/>
    </source>
</evidence>
<gene>
    <name evidence="8" type="ORF">CP968_31570</name>
    <name evidence="7" type="ORF">GCM10010371_59870</name>
</gene>
<evidence type="ECO:0000313" key="9">
    <source>
        <dbReference type="Proteomes" id="UP000326831"/>
    </source>
</evidence>
<evidence type="ECO:0000313" key="8">
    <source>
        <dbReference type="EMBL" id="QEU82209.1"/>
    </source>
</evidence>
<dbReference type="CDD" id="cd07710">
    <property type="entry name" value="arylsulfatase_Sdsa1-like_MBL-fold"/>
    <property type="match status" value="1"/>
</dbReference>
<dbReference type="EMBL" id="BMVX01000032">
    <property type="protein sequence ID" value="GGZ92145.1"/>
    <property type="molecule type" value="Genomic_DNA"/>
</dbReference>
<reference evidence="7" key="1">
    <citation type="journal article" date="2014" name="Int. J. Syst. Evol. Microbiol.">
        <title>Complete genome sequence of Corynebacterium casei LMG S-19264T (=DSM 44701T), isolated from a smear-ripened cheese.</title>
        <authorList>
            <consortium name="US DOE Joint Genome Institute (JGI-PGF)"/>
            <person name="Walter F."/>
            <person name="Albersmeier A."/>
            <person name="Kalinowski J."/>
            <person name="Ruckert C."/>
        </authorList>
    </citation>
    <scope>NUCLEOTIDE SEQUENCE</scope>
    <source>
        <strain evidence="7">JCM 4834</strain>
    </source>
</reference>
<dbReference type="GO" id="GO:0018741">
    <property type="term" value="F:linear primary-alkylsulfatase activity"/>
    <property type="evidence" value="ECO:0007669"/>
    <property type="project" value="InterPro"/>
</dbReference>
<accession>A0A5P2UV37</accession>
<dbReference type="InterPro" id="IPR029229">
    <property type="entry name" value="Alkyl_sulf_C"/>
</dbReference>
<evidence type="ECO:0000256" key="2">
    <source>
        <dbReference type="ARBA" id="ARBA00022801"/>
    </source>
</evidence>
<keyword evidence="3" id="KW-0862">Zinc</keyword>